<dbReference type="SUPFAM" id="SSF63862">
    <property type="entry name" value="Thiamin pyrophosphokinase, substrate-binding domain"/>
    <property type="match status" value="1"/>
</dbReference>
<evidence type="ECO:0000259" key="6">
    <source>
        <dbReference type="SMART" id="SM00983"/>
    </source>
</evidence>
<dbReference type="InterPro" id="IPR007371">
    <property type="entry name" value="TPK_catalytic"/>
</dbReference>
<gene>
    <name evidence="7" type="ORF">HMPREF9473_02449</name>
</gene>
<dbReference type="GO" id="GO:0016301">
    <property type="term" value="F:kinase activity"/>
    <property type="evidence" value="ECO:0007669"/>
    <property type="project" value="UniProtKB-KW"/>
</dbReference>
<evidence type="ECO:0000256" key="3">
    <source>
        <dbReference type="ARBA" id="ARBA00022777"/>
    </source>
</evidence>
<dbReference type="Proteomes" id="UP000005384">
    <property type="component" value="Unassembled WGS sequence"/>
</dbReference>
<dbReference type="EMBL" id="ADLN01000054">
    <property type="protein sequence ID" value="EHI59543.1"/>
    <property type="molecule type" value="Genomic_DNA"/>
</dbReference>
<evidence type="ECO:0000256" key="5">
    <source>
        <dbReference type="NCBIfam" id="TIGR01378"/>
    </source>
</evidence>
<dbReference type="GO" id="GO:0004788">
    <property type="term" value="F:thiamine diphosphokinase activity"/>
    <property type="evidence" value="ECO:0007669"/>
    <property type="project" value="UniProtKB-UniRule"/>
</dbReference>
<dbReference type="GO" id="GO:0009229">
    <property type="term" value="P:thiamine diphosphate biosynthetic process"/>
    <property type="evidence" value="ECO:0007669"/>
    <property type="project" value="InterPro"/>
</dbReference>
<organism evidence="7 8">
    <name type="scientific">Hungatella hathewayi WAL-18680</name>
    <dbReference type="NCBI Taxonomy" id="742737"/>
    <lineage>
        <taxon>Bacteria</taxon>
        <taxon>Bacillati</taxon>
        <taxon>Bacillota</taxon>
        <taxon>Clostridia</taxon>
        <taxon>Lachnospirales</taxon>
        <taxon>Lachnospiraceae</taxon>
        <taxon>Hungatella</taxon>
    </lineage>
</organism>
<dbReference type="InterPro" id="IPR007373">
    <property type="entry name" value="Thiamin_PyroPKinase_B1-bd"/>
</dbReference>
<evidence type="ECO:0000313" key="8">
    <source>
        <dbReference type="Proteomes" id="UP000005384"/>
    </source>
</evidence>
<dbReference type="HOGENOM" id="CLU_044237_1_1_9"/>
<dbReference type="GO" id="GO:0006772">
    <property type="term" value="P:thiamine metabolic process"/>
    <property type="evidence" value="ECO:0007669"/>
    <property type="project" value="UniProtKB-UniRule"/>
</dbReference>
<dbReference type="PATRIC" id="fig|742737.3.peg.2468"/>
<dbReference type="CDD" id="cd07995">
    <property type="entry name" value="TPK"/>
    <property type="match status" value="1"/>
</dbReference>
<dbReference type="InterPro" id="IPR006282">
    <property type="entry name" value="Thi_PPkinase"/>
</dbReference>
<dbReference type="EC" id="2.7.6.2" evidence="5"/>
<protein>
    <recommendedName>
        <fullName evidence="5">Thiamine diphosphokinase</fullName>
        <ecNumber evidence="5">2.7.6.2</ecNumber>
    </recommendedName>
</protein>
<dbReference type="Gene3D" id="3.40.50.10240">
    <property type="entry name" value="Thiamin pyrophosphokinase, catalytic domain"/>
    <property type="match status" value="1"/>
</dbReference>
<keyword evidence="8" id="KW-1185">Reference proteome</keyword>
<comment type="caution">
    <text evidence="7">The sequence shown here is derived from an EMBL/GenBank/DDBJ whole genome shotgun (WGS) entry which is preliminary data.</text>
</comment>
<dbReference type="OrthoDB" id="9804377at2"/>
<dbReference type="SUPFAM" id="SSF63999">
    <property type="entry name" value="Thiamin pyrophosphokinase, catalytic domain"/>
    <property type="match status" value="1"/>
</dbReference>
<dbReference type="PANTHER" id="PTHR41299:SF1">
    <property type="entry name" value="THIAMINE PYROPHOSPHOKINASE"/>
    <property type="match status" value="1"/>
</dbReference>
<name>G5IG21_9FIRM</name>
<dbReference type="PANTHER" id="PTHR41299">
    <property type="entry name" value="THIAMINE PYROPHOSPHOKINASE"/>
    <property type="match status" value="1"/>
</dbReference>
<dbReference type="InterPro" id="IPR036759">
    <property type="entry name" value="TPK_catalytic_sf"/>
</dbReference>
<keyword evidence="4" id="KW-0067">ATP-binding</keyword>
<reference evidence="7 8" key="1">
    <citation type="submission" date="2011-08" db="EMBL/GenBank/DDBJ databases">
        <title>The Genome Sequence of Clostridium hathewayi WAL-18680.</title>
        <authorList>
            <consortium name="The Broad Institute Genome Sequencing Platform"/>
            <person name="Earl A."/>
            <person name="Ward D."/>
            <person name="Feldgarden M."/>
            <person name="Gevers D."/>
            <person name="Finegold S.M."/>
            <person name="Summanen P.H."/>
            <person name="Molitoris D.R."/>
            <person name="Song M."/>
            <person name="Daigneault M."/>
            <person name="Allen-Vercoe E."/>
            <person name="Young S.K."/>
            <person name="Zeng Q."/>
            <person name="Gargeya S."/>
            <person name="Fitzgerald M."/>
            <person name="Haas B."/>
            <person name="Abouelleil A."/>
            <person name="Alvarado L."/>
            <person name="Arachchi H.M."/>
            <person name="Berlin A."/>
            <person name="Brown A."/>
            <person name="Chapman S.B."/>
            <person name="Chen Z."/>
            <person name="Dunbar C."/>
            <person name="Freedman E."/>
            <person name="Gearin G."/>
            <person name="Gellesch M."/>
            <person name="Goldberg J."/>
            <person name="Griggs A."/>
            <person name="Gujja S."/>
            <person name="Heiman D."/>
            <person name="Howarth C."/>
            <person name="Larson L."/>
            <person name="Lui A."/>
            <person name="MacDonald P.J.P."/>
            <person name="Montmayeur A."/>
            <person name="Murphy C."/>
            <person name="Neiman D."/>
            <person name="Pearson M."/>
            <person name="Priest M."/>
            <person name="Roberts A."/>
            <person name="Saif S."/>
            <person name="Shea T."/>
            <person name="Shenoy N."/>
            <person name="Sisk P."/>
            <person name="Stolte C."/>
            <person name="Sykes S."/>
            <person name="Wortman J."/>
            <person name="Nusbaum C."/>
            <person name="Birren B."/>
        </authorList>
    </citation>
    <scope>NUCLEOTIDE SEQUENCE [LARGE SCALE GENOMIC DNA]</scope>
    <source>
        <strain evidence="7 8">WAL-18680</strain>
    </source>
</reference>
<feature type="domain" description="Thiamin pyrophosphokinase thiamin-binding" evidence="6">
    <location>
        <begin position="143"/>
        <end position="212"/>
    </location>
</feature>
<dbReference type="GO" id="GO:0005524">
    <property type="term" value="F:ATP binding"/>
    <property type="evidence" value="ECO:0007669"/>
    <property type="project" value="UniProtKB-KW"/>
</dbReference>
<accession>G5IG21</accession>
<dbReference type="NCBIfam" id="TIGR01378">
    <property type="entry name" value="thi_PPkinase"/>
    <property type="match status" value="1"/>
</dbReference>
<proteinExistence type="predicted"/>
<evidence type="ECO:0000256" key="1">
    <source>
        <dbReference type="ARBA" id="ARBA00022679"/>
    </source>
</evidence>
<sequence>MKTCLIVTGGTMDLAFAGSFLKQNTFDMVVAVDGGLEHLKPLGLLPDAVVGDFDTVSPDVLAEYRKMEQVAWEIHQPEKDETDTELAIETAIGMGALSITILGGTGGRIDHMLANIHLLAGCLERGISASMVDGQNRLYILDGETTFYRDRVHGKYLSFIPLTERVEGITLTGFKYPLNGKTITIGREAGLCVSNELVEETGCISFDSGLLICVESGDRAKE</sequence>
<evidence type="ECO:0000256" key="4">
    <source>
        <dbReference type="ARBA" id="ARBA00022840"/>
    </source>
</evidence>
<dbReference type="InterPro" id="IPR036371">
    <property type="entry name" value="TPK_B1-bd_sf"/>
</dbReference>
<keyword evidence="2" id="KW-0547">Nucleotide-binding</keyword>
<dbReference type="GO" id="GO:0030975">
    <property type="term" value="F:thiamine binding"/>
    <property type="evidence" value="ECO:0007669"/>
    <property type="project" value="InterPro"/>
</dbReference>
<dbReference type="Pfam" id="PF04265">
    <property type="entry name" value="TPK_B1_binding"/>
    <property type="match status" value="1"/>
</dbReference>
<dbReference type="AlphaFoldDB" id="G5IG21"/>
<evidence type="ECO:0000313" key="7">
    <source>
        <dbReference type="EMBL" id="EHI59543.1"/>
    </source>
</evidence>
<dbReference type="SMART" id="SM00983">
    <property type="entry name" value="TPK_B1_binding"/>
    <property type="match status" value="1"/>
</dbReference>
<dbReference type="Pfam" id="PF04263">
    <property type="entry name" value="TPK_catalytic"/>
    <property type="match status" value="1"/>
</dbReference>
<dbReference type="RefSeq" id="WP_006780429.1">
    <property type="nucleotide sequence ID" value="NZ_CP040506.1"/>
</dbReference>
<keyword evidence="3 7" id="KW-0418">Kinase</keyword>
<evidence type="ECO:0000256" key="2">
    <source>
        <dbReference type="ARBA" id="ARBA00022741"/>
    </source>
</evidence>
<dbReference type="InterPro" id="IPR053149">
    <property type="entry name" value="TPK"/>
</dbReference>
<keyword evidence="1" id="KW-0808">Transferase</keyword>